<name>A0ABT0R7H3_9BACT</name>
<reference evidence="1 2" key="1">
    <citation type="submission" date="2022-03" db="EMBL/GenBank/DDBJ databases">
        <title>Taxonomic description of new species and reclassification of some bacterial strains.</title>
        <authorList>
            <person name="Ndongo S."/>
        </authorList>
    </citation>
    <scope>NUCLEOTIDE SEQUENCE [LARGE SCALE GENOMIC DNA]</scope>
    <source>
        <strain evidence="1 2">Marseille-P6666</strain>
    </source>
</reference>
<keyword evidence="2" id="KW-1185">Reference proteome</keyword>
<gene>
    <name evidence="1" type="ORF">M8N44_06005</name>
</gene>
<dbReference type="Proteomes" id="UP001202031">
    <property type="component" value="Unassembled WGS sequence"/>
</dbReference>
<sequence>MYQLPHKVKGTVLTAANWNNSVDAIQDALNRSSDFQTMLPSVPNSGRWTGGRYADNKGGFSLRSMTKEGQTWTAYFNPGRILEVHAGGTRIIIPRINSVKMDVVPYPSLKAEKNKKVYLDLVWGDSSHDCITSATISTRDSQPGGRFVRLVLGKFVGANSGSGASIDDITYESYLTGCITYANGSRNEGWRVLAVANKDGGPSAAYLRRGNIYAFGKLVSEASANWEIAPAKEGDIWLNVKCDGDGNYKSFSLATSKGEETPLRADGLDKDGEKQKSVSYSFKLATISTCAEPFQDDGNPASFVNVRQFILGSVFCELAKSDVQEAKPEDGNEGFRVKVEKDDTGKITAVKVRPGHVYFQGRFCTSALEGDADGWVTHSATSGAVWLVVQFDVWGVFEGAWLAPEQPSTATLTPFILSTEATGIRGQYAFHLADVAADGSVKQYALGAVYCIFDAATFFAPGPAE</sequence>
<dbReference type="RefSeq" id="WP_102726881.1">
    <property type="nucleotide sequence ID" value="NZ_CP072027.1"/>
</dbReference>
<dbReference type="GeneID" id="84023405"/>
<protein>
    <submittedName>
        <fullName evidence="1">Uncharacterized protein</fullName>
    </submittedName>
</protein>
<accession>A0ABT0R7H3</accession>
<organism evidence="1 2">
    <name type="scientific">Akkermansia massiliensis</name>
    <dbReference type="NCBI Taxonomy" id="2927224"/>
    <lineage>
        <taxon>Bacteria</taxon>
        <taxon>Pseudomonadati</taxon>
        <taxon>Verrucomicrobiota</taxon>
        <taxon>Verrucomicrobiia</taxon>
        <taxon>Verrucomicrobiales</taxon>
        <taxon>Akkermansiaceae</taxon>
        <taxon>Akkermansia</taxon>
    </lineage>
</organism>
<comment type="caution">
    <text evidence="1">The sequence shown here is derived from an EMBL/GenBank/DDBJ whole genome shotgun (WGS) entry which is preliminary data.</text>
</comment>
<evidence type="ECO:0000313" key="1">
    <source>
        <dbReference type="EMBL" id="MCL6656873.1"/>
    </source>
</evidence>
<evidence type="ECO:0000313" key="2">
    <source>
        <dbReference type="Proteomes" id="UP001202031"/>
    </source>
</evidence>
<proteinExistence type="predicted"/>
<dbReference type="EMBL" id="JAMGSI010000001">
    <property type="protein sequence ID" value="MCL6656873.1"/>
    <property type="molecule type" value="Genomic_DNA"/>
</dbReference>